<evidence type="ECO:0000256" key="1">
    <source>
        <dbReference type="ARBA" id="ARBA00022857"/>
    </source>
</evidence>
<gene>
    <name evidence="4" type="ORF">TWF694_000114</name>
</gene>
<proteinExistence type="predicted"/>
<organism evidence="4 5">
    <name type="scientific">Orbilia ellipsospora</name>
    <dbReference type="NCBI Taxonomy" id="2528407"/>
    <lineage>
        <taxon>Eukaryota</taxon>
        <taxon>Fungi</taxon>
        <taxon>Dikarya</taxon>
        <taxon>Ascomycota</taxon>
        <taxon>Pezizomycotina</taxon>
        <taxon>Orbiliomycetes</taxon>
        <taxon>Orbiliales</taxon>
        <taxon>Orbiliaceae</taxon>
        <taxon>Orbilia</taxon>
    </lineage>
</organism>
<dbReference type="Proteomes" id="UP001365542">
    <property type="component" value="Unassembled WGS sequence"/>
</dbReference>
<protein>
    <recommendedName>
        <fullName evidence="3">NmrA-like domain-containing protein</fullName>
    </recommendedName>
</protein>
<dbReference type="PANTHER" id="PTHR47706">
    <property type="entry name" value="NMRA-LIKE FAMILY PROTEIN"/>
    <property type="match status" value="1"/>
</dbReference>
<accession>A0AAV9XMP2</accession>
<dbReference type="Pfam" id="PF05368">
    <property type="entry name" value="NmrA"/>
    <property type="match status" value="1"/>
</dbReference>
<evidence type="ECO:0000256" key="2">
    <source>
        <dbReference type="ARBA" id="ARBA00023002"/>
    </source>
</evidence>
<sequence length="307" mass="33528">MTKLPTIAIAGGTGALGKDIVEGLLDTQFRSHYEDVIILTRNANTPEMVKWKERGASAREYSADNEQSIQTALAGVDVLINVVASRDDGFKGKIATAISSPLSSVKLYIPSEFGVDHYLHDFSHPEWDKKKIHFQAVSARGDLKICRVFPGLFMEHSVGPWYGLDTKQGRYELVGSGSTPVSFTSIPDIGRGVASALANISVDAFPEKLYFSGDSVSLVEIAELMKDAGAGEIQVSTLDLGEYKGKTLGAGTTLDPASYLRFLMAEGKIDNKDQNDNEIVNPSQKFWKWKKMKGYAEETGGRPWVEA</sequence>
<keyword evidence="2" id="KW-0560">Oxidoreductase</keyword>
<evidence type="ECO:0000259" key="3">
    <source>
        <dbReference type="Pfam" id="PF05368"/>
    </source>
</evidence>
<dbReference type="EMBL" id="JAVHJO010000001">
    <property type="protein sequence ID" value="KAK6543365.1"/>
    <property type="molecule type" value="Genomic_DNA"/>
</dbReference>
<dbReference type="InterPro" id="IPR051609">
    <property type="entry name" value="NmrA/Isoflavone_reductase-like"/>
</dbReference>
<dbReference type="SUPFAM" id="SSF51735">
    <property type="entry name" value="NAD(P)-binding Rossmann-fold domains"/>
    <property type="match status" value="1"/>
</dbReference>
<dbReference type="AlphaFoldDB" id="A0AAV9XMP2"/>
<dbReference type="InterPro" id="IPR036291">
    <property type="entry name" value="NAD(P)-bd_dom_sf"/>
</dbReference>
<keyword evidence="5" id="KW-1185">Reference proteome</keyword>
<feature type="domain" description="NmrA-like" evidence="3">
    <location>
        <begin position="6"/>
        <end position="227"/>
    </location>
</feature>
<dbReference type="InterPro" id="IPR008030">
    <property type="entry name" value="NmrA-like"/>
</dbReference>
<dbReference type="Gene3D" id="3.40.50.720">
    <property type="entry name" value="NAD(P)-binding Rossmann-like Domain"/>
    <property type="match status" value="1"/>
</dbReference>
<comment type="caution">
    <text evidence="4">The sequence shown here is derived from an EMBL/GenBank/DDBJ whole genome shotgun (WGS) entry which is preliminary data.</text>
</comment>
<evidence type="ECO:0000313" key="4">
    <source>
        <dbReference type="EMBL" id="KAK6543365.1"/>
    </source>
</evidence>
<keyword evidence="1" id="KW-0521">NADP</keyword>
<dbReference type="PANTHER" id="PTHR47706:SF9">
    <property type="entry name" value="NMRA-LIKE DOMAIN-CONTAINING PROTEIN-RELATED"/>
    <property type="match status" value="1"/>
</dbReference>
<dbReference type="GO" id="GO:0016491">
    <property type="term" value="F:oxidoreductase activity"/>
    <property type="evidence" value="ECO:0007669"/>
    <property type="project" value="UniProtKB-KW"/>
</dbReference>
<reference evidence="4 5" key="1">
    <citation type="submission" date="2019-10" db="EMBL/GenBank/DDBJ databases">
        <authorList>
            <person name="Palmer J.M."/>
        </authorList>
    </citation>
    <scope>NUCLEOTIDE SEQUENCE [LARGE SCALE GENOMIC DNA]</scope>
    <source>
        <strain evidence="4 5">TWF694</strain>
    </source>
</reference>
<evidence type="ECO:0000313" key="5">
    <source>
        <dbReference type="Proteomes" id="UP001365542"/>
    </source>
</evidence>
<name>A0AAV9XMP2_9PEZI</name>